<dbReference type="InterPro" id="IPR015797">
    <property type="entry name" value="NUDIX_hydrolase-like_dom_sf"/>
</dbReference>
<evidence type="ECO:0000313" key="5">
    <source>
        <dbReference type="Proteomes" id="UP000054937"/>
    </source>
</evidence>
<comment type="caution">
    <text evidence="4">The sequence shown here is derived from an EMBL/GenBank/DDBJ whole genome shotgun (WGS) entry which is preliminary data.</text>
</comment>
<feature type="domain" description="Nudix hydrolase" evidence="3">
    <location>
        <begin position="87"/>
        <end position="224"/>
    </location>
</feature>
<dbReference type="SUPFAM" id="SSF55811">
    <property type="entry name" value="Nudix"/>
    <property type="match status" value="1"/>
</dbReference>
<dbReference type="GO" id="GO:0080041">
    <property type="term" value="F:ADP-ribose pyrophosphohydrolase activity"/>
    <property type="evidence" value="ECO:0007669"/>
    <property type="project" value="TreeGrafter"/>
</dbReference>
<dbReference type="GO" id="GO:0080042">
    <property type="term" value="F:ADP-glucose pyrophosphohydrolase activity"/>
    <property type="evidence" value="ECO:0007669"/>
    <property type="project" value="TreeGrafter"/>
</dbReference>
<sequence>MNPVQTLNINKISIEKAENVPQEHFDKAIKAKKFIDYVNNFQINHVEVDKITILSIFMFGPNVGFINLNVDAKLKEAQKKIPGYVFLRGKAVAVLTIVNKTKILLVRQFRVPVGQFCLECPAGMMDEEGHFLGVAAKEIEEETGLKIEEKDLISLGSIFPSQGGCDEEIILFALQTELSPEKIEEMQKKTYGEGEHEDITLILQDFTYENILNSKDSKLISAAYSYNQYLQKQQNQKL</sequence>
<name>A0A0V0QID0_PSEPJ</name>
<dbReference type="Proteomes" id="UP000054937">
    <property type="component" value="Unassembled WGS sequence"/>
</dbReference>
<dbReference type="GO" id="GO:0006753">
    <property type="term" value="P:nucleoside phosphate metabolic process"/>
    <property type="evidence" value="ECO:0007669"/>
    <property type="project" value="TreeGrafter"/>
</dbReference>
<dbReference type="PANTHER" id="PTHR11839">
    <property type="entry name" value="UDP/ADP-SUGAR PYROPHOSPHATASE"/>
    <property type="match status" value="1"/>
</dbReference>
<accession>A0A0V0QID0</accession>
<dbReference type="AlphaFoldDB" id="A0A0V0QID0"/>
<evidence type="ECO:0000313" key="4">
    <source>
        <dbReference type="EMBL" id="KRX02067.1"/>
    </source>
</evidence>
<dbReference type="GO" id="GO:0019693">
    <property type="term" value="P:ribose phosphate metabolic process"/>
    <property type="evidence" value="ECO:0007669"/>
    <property type="project" value="TreeGrafter"/>
</dbReference>
<comment type="cofactor">
    <cofactor evidence="1">
        <name>Mg(2+)</name>
        <dbReference type="ChEBI" id="CHEBI:18420"/>
    </cofactor>
</comment>
<dbReference type="PANTHER" id="PTHR11839:SF18">
    <property type="entry name" value="NUDIX HYDROLASE DOMAIN-CONTAINING PROTEIN"/>
    <property type="match status" value="1"/>
</dbReference>
<dbReference type="EMBL" id="LDAU01000158">
    <property type="protein sequence ID" value="KRX02067.1"/>
    <property type="molecule type" value="Genomic_DNA"/>
</dbReference>
<evidence type="ECO:0000256" key="2">
    <source>
        <dbReference type="ARBA" id="ARBA00022801"/>
    </source>
</evidence>
<reference evidence="4 5" key="1">
    <citation type="journal article" date="2015" name="Sci. Rep.">
        <title>Genome of the facultative scuticociliatosis pathogen Pseudocohnilembus persalinus provides insight into its virulence through horizontal gene transfer.</title>
        <authorList>
            <person name="Xiong J."/>
            <person name="Wang G."/>
            <person name="Cheng J."/>
            <person name="Tian M."/>
            <person name="Pan X."/>
            <person name="Warren A."/>
            <person name="Jiang C."/>
            <person name="Yuan D."/>
            <person name="Miao W."/>
        </authorList>
    </citation>
    <scope>NUCLEOTIDE SEQUENCE [LARGE SCALE GENOMIC DNA]</scope>
    <source>
        <strain evidence="4">36N120E</strain>
    </source>
</reference>
<organism evidence="4 5">
    <name type="scientific">Pseudocohnilembus persalinus</name>
    <name type="common">Ciliate</name>
    <dbReference type="NCBI Taxonomy" id="266149"/>
    <lineage>
        <taxon>Eukaryota</taxon>
        <taxon>Sar</taxon>
        <taxon>Alveolata</taxon>
        <taxon>Ciliophora</taxon>
        <taxon>Intramacronucleata</taxon>
        <taxon>Oligohymenophorea</taxon>
        <taxon>Scuticociliatia</taxon>
        <taxon>Philasterida</taxon>
        <taxon>Pseudocohnilembidae</taxon>
        <taxon>Pseudocohnilembus</taxon>
    </lineage>
</organism>
<protein>
    <submittedName>
        <fullName evidence="4">NUDIX hydrolase domain protein</fullName>
    </submittedName>
</protein>
<dbReference type="InterPro" id="IPR000086">
    <property type="entry name" value="NUDIX_hydrolase_dom"/>
</dbReference>
<dbReference type="OMA" id="VLMDHFN"/>
<gene>
    <name evidence="4" type="ORF">PPERSA_03129</name>
</gene>
<dbReference type="Gene3D" id="3.90.79.10">
    <property type="entry name" value="Nucleoside Triphosphate Pyrophosphohydrolase"/>
    <property type="match status" value="1"/>
</dbReference>
<proteinExistence type="predicted"/>
<dbReference type="Pfam" id="PF00293">
    <property type="entry name" value="NUDIX"/>
    <property type="match status" value="1"/>
</dbReference>
<keyword evidence="2 4" id="KW-0378">Hydrolase</keyword>
<keyword evidence="5" id="KW-1185">Reference proteome</keyword>
<dbReference type="InParanoid" id="A0A0V0QID0"/>
<evidence type="ECO:0000256" key="1">
    <source>
        <dbReference type="ARBA" id="ARBA00001946"/>
    </source>
</evidence>
<dbReference type="OrthoDB" id="10249920at2759"/>
<dbReference type="PROSITE" id="PS51462">
    <property type="entry name" value="NUDIX"/>
    <property type="match status" value="1"/>
</dbReference>
<evidence type="ECO:0000259" key="3">
    <source>
        <dbReference type="PROSITE" id="PS51462"/>
    </source>
</evidence>
<dbReference type="CDD" id="cd03424">
    <property type="entry name" value="NUDIX_ADPRase_Nudt5_UGPPase_Nudt14"/>
    <property type="match status" value="1"/>
</dbReference>